<reference evidence="1" key="1">
    <citation type="journal article" date="2007" name="Science">
        <title>Draft genome of the filarial nematode parasite Brugia malayi.</title>
        <authorList>
            <person name="Ghedin E."/>
            <person name="Wang S."/>
            <person name="Spiro D."/>
            <person name="Caler E."/>
            <person name="Zhao Q."/>
            <person name="Crabtree J."/>
            <person name="Allen J.E."/>
            <person name="Delcher A.L."/>
            <person name="Guiliano D.B."/>
            <person name="Miranda-Saavedra D."/>
            <person name="Angiuoli S.V."/>
            <person name="Creasy T."/>
            <person name="Amedeo P."/>
            <person name="Haas B."/>
            <person name="El-Sayed N.M."/>
            <person name="Wortman J.R."/>
            <person name="Feldblyum T."/>
            <person name="Tallon L."/>
            <person name="Schatz M."/>
            <person name="Shumway M."/>
            <person name="Koo H."/>
            <person name="Salzberg S.L."/>
            <person name="Schobel S."/>
            <person name="Pertea M."/>
            <person name="Pop M."/>
            <person name="White O."/>
            <person name="Barton G.J."/>
            <person name="Carlow C.K."/>
            <person name="Crawford M.J."/>
            <person name="Daub J."/>
            <person name="Dimmic M.W."/>
            <person name="Estes C.F."/>
            <person name="Foster J.M."/>
            <person name="Ganatra M."/>
            <person name="Gregory W.F."/>
            <person name="Johnson N.M."/>
            <person name="Jin J."/>
            <person name="Komuniecki R."/>
            <person name="Korf I."/>
            <person name="Kumar S."/>
            <person name="Laney S."/>
            <person name="Li B.W."/>
            <person name="Li W."/>
            <person name="Lindblom T.H."/>
            <person name="Lustigman S."/>
            <person name="Ma D."/>
            <person name="Maina C.V."/>
            <person name="Martin D.M."/>
            <person name="McCarter J.P."/>
            <person name="McReynolds L."/>
            <person name="Mitreva M."/>
            <person name="Nutman T.B."/>
            <person name="Parkinson J."/>
            <person name="Peregrin-Alvarez J.M."/>
            <person name="Poole C."/>
            <person name="Ren Q."/>
            <person name="Saunders L."/>
            <person name="Sluder A.E."/>
            <person name="Smith K."/>
            <person name="Stanke M."/>
            <person name="Unnasch T.R."/>
            <person name="Ware J."/>
            <person name="Wei A.D."/>
            <person name="Weil G."/>
            <person name="Williams D.J."/>
            <person name="Zhang Y."/>
            <person name="Williams S.A."/>
            <person name="Fraser-Liggett C."/>
            <person name="Slatko B."/>
            <person name="Blaxter M.L."/>
            <person name="Scott A.L."/>
        </authorList>
    </citation>
    <scope>NUCLEOTIDE SEQUENCE</scope>
    <source>
        <strain evidence="1">FR3</strain>
    </source>
</reference>
<accession>A0A1I9G7V1</accession>
<name>A0A1I9G7V1_BRUMA</name>
<evidence type="ECO:0000313" key="1">
    <source>
        <dbReference type="EMBL" id="CDQ07564.1"/>
    </source>
</evidence>
<proteinExistence type="predicted"/>
<protein>
    <submittedName>
        <fullName evidence="1">Bm11883</fullName>
    </submittedName>
</protein>
<gene>
    <name evidence="1" type="primary">Bm11883</name>
    <name evidence="1" type="ORF">BM_Bm11883</name>
</gene>
<organism evidence="1">
    <name type="scientific">Brugia malayi</name>
    <name type="common">Filarial nematode worm</name>
    <dbReference type="NCBI Taxonomy" id="6279"/>
    <lineage>
        <taxon>Eukaryota</taxon>
        <taxon>Metazoa</taxon>
        <taxon>Ecdysozoa</taxon>
        <taxon>Nematoda</taxon>
        <taxon>Chromadorea</taxon>
        <taxon>Rhabditida</taxon>
        <taxon>Spirurina</taxon>
        <taxon>Spiruromorpha</taxon>
        <taxon>Filarioidea</taxon>
        <taxon>Onchocercidae</taxon>
        <taxon>Brugia</taxon>
    </lineage>
</organism>
<sequence length="109" mass="12081">MLKQSSSLHPLGSWGWGYPPGMLGRVLSVTGACSRLWGIVPSWPALGHAYQHFEGEQSGLSFGAQLLVPVQHLEFDSSSKFSPELKNNVCTDGPWVTIAFEWMRCPDYQ</sequence>
<reference evidence="1" key="2">
    <citation type="submission" date="2012-12" db="EMBL/GenBank/DDBJ databases">
        <authorList>
            <consortium name="WormBase Consortium"/>
            <person name="Ghedin E."/>
            <person name="Paulini M."/>
        </authorList>
    </citation>
    <scope>NUCLEOTIDE SEQUENCE</scope>
    <source>
        <strain evidence="1">FR3</strain>
    </source>
</reference>
<dbReference type="AlphaFoldDB" id="A0A1I9G7V1"/>
<dbReference type="EMBL" id="LN860614">
    <property type="protein sequence ID" value="CDQ07564.1"/>
    <property type="molecule type" value="Genomic_DNA"/>
</dbReference>